<feature type="signal peptide" evidence="1">
    <location>
        <begin position="1"/>
        <end position="19"/>
    </location>
</feature>
<sequence length="573" mass="62353">MRPWFLLLLLLLNGPFAFPQTTRLHGRVLDAATGRPVPFASVGAAGRPYGTVADSAGQFRFLLPDSVAAGARVLASGVGYATAAVPATAPPAAGATVRLQPVAVALADVTVRPGQVRTRTTGRTGSASFMTARLYTEPGAGQDERAKEQGTLLALPPDCHLRTLRLHVAFNRFRSVTFRLNLYGVQQGRPTGPLLTQDVRFTVTQPRGWVEVDLEPYRLYFQNRREVVATIQWLHSEARPDSATGFALSAVPGPGHAILTRDKSQARWQSTPGYLSLQLVLDEYPQKGRRLAPAAAPEPAAQLPDSLRYLQRVMALEEQQAATAQRPAPDSVRYGRNPAAGHYLPVRGGRLYYERYGRGTPLLLLHGNGQSITAFRHQLGALAQHYDVLALDTRAQGRSQDAATGAFTYELFAQDVAQLLDSLHLGPVDVLGWSDGGNTALALALARPAAVRRLVVMGANLFPAAIAPDYLALFREQLRQAQRHPDPQAPHRARLLQLLLQQPQMQFAQLAAVSVPVLVMAGERDVVLEAHTRELARSLPLGEVRILPNATHYAPQEIPEAFNQAVLEFLARP</sequence>
<dbReference type="SUPFAM" id="SSF53474">
    <property type="entry name" value="alpha/beta-Hydrolases"/>
    <property type="match status" value="1"/>
</dbReference>
<feature type="chain" id="PRO_5031165965" evidence="1">
    <location>
        <begin position="20"/>
        <end position="573"/>
    </location>
</feature>
<dbReference type="GO" id="GO:0046503">
    <property type="term" value="P:glycerolipid catabolic process"/>
    <property type="evidence" value="ECO:0007669"/>
    <property type="project" value="TreeGrafter"/>
</dbReference>
<organism evidence="3 4">
    <name type="scientific">Hymenobacter lapidiphilus</name>
    <dbReference type="NCBI Taxonomy" id="2608003"/>
    <lineage>
        <taxon>Bacteria</taxon>
        <taxon>Pseudomonadati</taxon>
        <taxon>Bacteroidota</taxon>
        <taxon>Cytophagia</taxon>
        <taxon>Cytophagales</taxon>
        <taxon>Hymenobacteraceae</taxon>
        <taxon>Hymenobacter</taxon>
    </lineage>
</organism>
<dbReference type="Gene3D" id="3.40.50.1820">
    <property type="entry name" value="alpha/beta hydrolase"/>
    <property type="match status" value="1"/>
</dbReference>
<dbReference type="InterPro" id="IPR008969">
    <property type="entry name" value="CarboxyPept-like_regulatory"/>
</dbReference>
<dbReference type="GO" id="GO:0004806">
    <property type="term" value="F:triacylglycerol lipase activity"/>
    <property type="evidence" value="ECO:0007669"/>
    <property type="project" value="TreeGrafter"/>
</dbReference>
<dbReference type="Proteomes" id="UP000565521">
    <property type="component" value="Unassembled WGS sequence"/>
</dbReference>
<dbReference type="AlphaFoldDB" id="A0A7Y7U4E6"/>
<comment type="caution">
    <text evidence="3">The sequence shown here is derived from an EMBL/GenBank/DDBJ whole genome shotgun (WGS) entry which is preliminary data.</text>
</comment>
<evidence type="ECO:0000313" key="4">
    <source>
        <dbReference type="Proteomes" id="UP000565521"/>
    </source>
</evidence>
<dbReference type="PANTHER" id="PTHR43433">
    <property type="entry name" value="HYDROLASE, ALPHA/BETA FOLD FAMILY PROTEIN"/>
    <property type="match status" value="1"/>
</dbReference>
<evidence type="ECO:0000313" key="3">
    <source>
        <dbReference type="EMBL" id="NVO29609.1"/>
    </source>
</evidence>
<evidence type="ECO:0000256" key="1">
    <source>
        <dbReference type="SAM" id="SignalP"/>
    </source>
</evidence>
<dbReference type="InterPro" id="IPR050471">
    <property type="entry name" value="AB_hydrolase"/>
</dbReference>
<dbReference type="RefSeq" id="WP_176906334.1">
    <property type="nucleotide sequence ID" value="NZ_JABKAU010000001.1"/>
</dbReference>
<dbReference type="InterPro" id="IPR029058">
    <property type="entry name" value="AB_hydrolase_fold"/>
</dbReference>
<reference evidence="3 4" key="1">
    <citation type="submission" date="2020-05" db="EMBL/GenBank/DDBJ databases">
        <title>Hymenobacter terrestris sp. nov. and Hymenobacter lapidiphilus sp. nov., isolated from regoliths in Antarctica.</title>
        <authorList>
            <person name="Sedlacek I."/>
            <person name="Pantucek R."/>
            <person name="Zeman M."/>
            <person name="Holochova P."/>
            <person name="Kralova S."/>
            <person name="Stankova E."/>
            <person name="Sedo O."/>
            <person name="Micenkova L."/>
            <person name="Svec P."/>
            <person name="Gupta V."/>
            <person name="Sood U."/>
            <person name="Korpole U.S."/>
            <person name="Lal R."/>
        </authorList>
    </citation>
    <scope>NUCLEOTIDE SEQUENCE [LARGE SCALE GENOMIC DNA]</scope>
    <source>
        <strain evidence="3 4">P5342</strain>
    </source>
</reference>
<dbReference type="Gene3D" id="2.60.40.1120">
    <property type="entry name" value="Carboxypeptidase-like, regulatory domain"/>
    <property type="match status" value="1"/>
</dbReference>
<dbReference type="Pfam" id="PF13620">
    <property type="entry name" value="CarboxypepD_reg"/>
    <property type="match status" value="1"/>
</dbReference>
<accession>A0A7Y7U4E6</accession>
<name>A0A7Y7U4E6_9BACT</name>
<dbReference type="EMBL" id="JABKAU010000001">
    <property type="protein sequence ID" value="NVO29609.1"/>
    <property type="molecule type" value="Genomic_DNA"/>
</dbReference>
<dbReference type="SUPFAM" id="SSF49464">
    <property type="entry name" value="Carboxypeptidase regulatory domain-like"/>
    <property type="match status" value="1"/>
</dbReference>
<protein>
    <submittedName>
        <fullName evidence="3">Alpha/beta fold hydrolase</fullName>
    </submittedName>
</protein>
<keyword evidence="4" id="KW-1185">Reference proteome</keyword>
<gene>
    <name evidence="3" type="ORF">HW554_00200</name>
</gene>
<dbReference type="InterPro" id="IPR000073">
    <property type="entry name" value="AB_hydrolase_1"/>
</dbReference>
<proteinExistence type="predicted"/>
<feature type="domain" description="AB hydrolase-1" evidence="2">
    <location>
        <begin position="361"/>
        <end position="491"/>
    </location>
</feature>
<dbReference type="PANTHER" id="PTHR43433:SF5">
    <property type="entry name" value="AB HYDROLASE-1 DOMAIN-CONTAINING PROTEIN"/>
    <property type="match status" value="1"/>
</dbReference>
<evidence type="ECO:0000259" key="2">
    <source>
        <dbReference type="Pfam" id="PF00561"/>
    </source>
</evidence>
<keyword evidence="3" id="KW-0378">Hydrolase</keyword>
<dbReference type="Pfam" id="PF00561">
    <property type="entry name" value="Abhydrolase_1"/>
    <property type="match status" value="1"/>
</dbReference>
<keyword evidence="1" id="KW-0732">Signal</keyword>